<dbReference type="InterPro" id="IPR036567">
    <property type="entry name" value="RHF-like"/>
</dbReference>
<comment type="caution">
    <text evidence="1">The sequence shown here is derived from an EMBL/GenBank/DDBJ whole genome shotgun (WGS) entry which is preliminary data.</text>
</comment>
<reference evidence="1 2" key="1">
    <citation type="submission" date="2019-09" db="EMBL/GenBank/DDBJ databases">
        <title>Actinomadura physcomitrii sp. nov., a novel actinomycete isolated from moss [Physcomitrium sphaericum (Ludw) Fuernr].</title>
        <authorList>
            <person name="Liu C."/>
            <person name="Zhuang X."/>
        </authorList>
    </citation>
    <scope>NUCLEOTIDE SEQUENCE [LARGE SCALE GENOMIC DNA]</scope>
    <source>
        <strain evidence="1 2">CYP1-1B</strain>
    </source>
</reference>
<name>A0A6L3W013_9ACTN</name>
<evidence type="ECO:0000313" key="2">
    <source>
        <dbReference type="Proteomes" id="UP000483004"/>
    </source>
</evidence>
<dbReference type="AlphaFoldDB" id="A0A6L3W013"/>
<gene>
    <name evidence="1" type="ORF">F9B16_05760</name>
</gene>
<organism evidence="1 2">
    <name type="scientific">Actinomadura montaniterrae</name>
    <dbReference type="NCBI Taxonomy" id="1803903"/>
    <lineage>
        <taxon>Bacteria</taxon>
        <taxon>Bacillati</taxon>
        <taxon>Actinomycetota</taxon>
        <taxon>Actinomycetes</taxon>
        <taxon>Streptosporangiales</taxon>
        <taxon>Thermomonosporaceae</taxon>
        <taxon>Actinomadura</taxon>
    </lineage>
</organism>
<evidence type="ECO:0000313" key="1">
    <source>
        <dbReference type="EMBL" id="KAB2387886.1"/>
    </source>
</evidence>
<protein>
    <submittedName>
        <fullName evidence="1">Uncharacterized protein</fullName>
    </submittedName>
</protein>
<sequence length="101" mass="10684">MNATLERPEVRFLTSGEVTEAQRAEAERAVRAALDGTGAASVQVTLSIVADPALPRPALARAVAELDGQQLRAQAAAPTLEEAIGLLRHRLAVRASYRRAG</sequence>
<accession>A0A6L3W013</accession>
<keyword evidence="2" id="KW-1185">Reference proteome</keyword>
<dbReference type="Proteomes" id="UP000483004">
    <property type="component" value="Unassembled WGS sequence"/>
</dbReference>
<dbReference type="OrthoDB" id="3825664at2"/>
<proteinExistence type="predicted"/>
<dbReference type="EMBL" id="WBMR01000010">
    <property type="protein sequence ID" value="KAB2387886.1"/>
    <property type="molecule type" value="Genomic_DNA"/>
</dbReference>
<dbReference type="SUPFAM" id="SSF69754">
    <property type="entry name" value="Ribosome binding protein Y (YfiA homologue)"/>
    <property type="match status" value="1"/>
</dbReference>
<dbReference type="RefSeq" id="WP_151538787.1">
    <property type="nucleotide sequence ID" value="NZ_WBMR01000010.1"/>
</dbReference>